<evidence type="ECO:0000313" key="3">
    <source>
        <dbReference type="WBParaSite" id="TCNE_0000717601-mRNA-1"/>
    </source>
</evidence>
<sequence>MRASDGEKHSRHTQHAHVSRLLIHPECMVFVGDVVGTPPPYECSFTDDPQRRNDWRCLLENEVNDTRQEGASFQ</sequence>
<gene>
    <name evidence="1" type="ORF">TCNE_LOCUS7176</name>
</gene>
<reference evidence="3" key="1">
    <citation type="submission" date="2016-06" db="UniProtKB">
        <authorList>
            <consortium name="WormBaseParasite"/>
        </authorList>
    </citation>
    <scope>IDENTIFICATION</scope>
</reference>
<keyword evidence="2" id="KW-1185">Reference proteome</keyword>
<evidence type="ECO:0000313" key="1">
    <source>
        <dbReference type="EMBL" id="VDM38497.1"/>
    </source>
</evidence>
<evidence type="ECO:0000313" key="2">
    <source>
        <dbReference type="Proteomes" id="UP000050794"/>
    </source>
</evidence>
<reference evidence="1 2" key="2">
    <citation type="submission" date="2018-11" db="EMBL/GenBank/DDBJ databases">
        <authorList>
            <consortium name="Pathogen Informatics"/>
        </authorList>
    </citation>
    <scope>NUCLEOTIDE SEQUENCE [LARGE SCALE GENOMIC DNA]</scope>
</reference>
<accession>A0A183UFA6</accession>
<organism evidence="2 3">
    <name type="scientific">Toxocara canis</name>
    <name type="common">Canine roundworm</name>
    <dbReference type="NCBI Taxonomy" id="6265"/>
    <lineage>
        <taxon>Eukaryota</taxon>
        <taxon>Metazoa</taxon>
        <taxon>Ecdysozoa</taxon>
        <taxon>Nematoda</taxon>
        <taxon>Chromadorea</taxon>
        <taxon>Rhabditida</taxon>
        <taxon>Spirurina</taxon>
        <taxon>Ascaridomorpha</taxon>
        <taxon>Ascaridoidea</taxon>
        <taxon>Toxocaridae</taxon>
        <taxon>Toxocara</taxon>
    </lineage>
</organism>
<dbReference type="WBParaSite" id="TCNE_0000717601-mRNA-1">
    <property type="protein sequence ID" value="TCNE_0000717601-mRNA-1"/>
    <property type="gene ID" value="TCNE_0000717601"/>
</dbReference>
<protein>
    <submittedName>
        <fullName evidence="3">Metallophos domain-containing protein</fullName>
    </submittedName>
</protein>
<name>A0A183UFA6_TOXCA</name>
<dbReference type="EMBL" id="UYWY01019630">
    <property type="protein sequence ID" value="VDM38497.1"/>
    <property type="molecule type" value="Genomic_DNA"/>
</dbReference>
<dbReference type="Proteomes" id="UP000050794">
    <property type="component" value="Unassembled WGS sequence"/>
</dbReference>
<dbReference type="AlphaFoldDB" id="A0A183UFA6"/>
<proteinExistence type="predicted"/>